<dbReference type="SUPFAM" id="SSF56672">
    <property type="entry name" value="DNA/RNA polymerases"/>
    <property type="match status" value="1"/>
</dbReference>
<keyword evidence="2" id="KW-0695">RNA-directed DNA polymerase</keyword>
<sequence length="66" mass="7746">MARTRSGRETSRTITAHRLRGNTGRRVIEGDLSSYFDTVHHRLLMKAVCRRISDARFMRLLWKTPC</sequence>
<proteinExistence type="predicted"/>
<feature type="compositionally biased region" description="Basic and acidic residues" evidence="1">
    <location>
        <begin position="1"/>
        <end position="11"/>
    </location>
</feature>
<keyword evidence="2" id="KW-0548">Nucleotidyltransferase</keyword>
<dbReference type="Proteomes" id="UP000002529">
    <property type="component" value="Plasmid pSS_046"/>
</dbReference>
<evidence type="ECO:0000313" key="2">
    <source>
        <dbReference type="EMBL" id="AAZ91158.1"/>
    </source>
</evidence>
<dbReference type="GO" id="GO:0003964">
    <property type="term" value="F:RNA-directed DNA polymerase activity"/>
    <property type="evidence" value="ECO:0007669"/>
    <property type="project" value="UniProtKB-KW"/>
</dbReference>
<evidence type="ECO:0000313" key="3">
    <source>
        <dbReference type="Proteomes" id="UP000002529"/>
    </source>
</evidence>
<gene>
    <name evidence="2" type="ordered locus">SSON_P138</name>
</gene>
<feature type="region of interest" description="Disordered" evidence="1">
    <location>
        <begin position="1"/>
        <end position="20"/>
    </location>
</feature>
<dbReference type="AlphaFoldDB" id="Q3YTK4"/>
<reference evidence="2 3" key="1">
    <citation type="journal article" date="2005" name="Nucleic Acids Res.">
        <title>Genome dynamics and diversity of Shigella species, the etiologic agents of bacillary dysentery.</title>
        <authorList>
            <person name="Yang F."/>
            <person name="Yang J."/>
            <person name="Zhang X."/>
            <person name="Chen L."/>
            <person name="Jiang Y."/>
            <person name="Yan Y."/>
            <person name="Tang X."/>
            <person name="Wang J."/>
            <person name="Xiong Z."/>
            <person name="Dong J."/>
            <person name="Xue Y."/>
            <person name="Zhu Y."/>
            <person name="Xu X."/>
            <person name="Sun L."/>
            <person name="Chen S."/>
            <person name="Nie H."/>
            <person name="Peng J."/>
            <person name="Xu J."/>
            <person name="Wang Y."/>
            <person name="Yuan Z."/>
            <person name="Wen Y."/>
            <person name="Yao Z."/>
            <person name="Shen Y."/>
            <person name="Qiang B."/>
            <person name="Hou Y."/>
            <person name="Yu J."/>
            <person name="Jin Q."/>
        </authorList>
    </citation>
    <scope>NUCLEOTIDE SEQUENCE [LARGE SCALE GENOMIC DNA]</scope>
    <source>
        <strain evidence="2 3">Ss046</strain>
    </source>
</reference>
<protein>
    <submittedName>
        <fullName evidence="2">Reverse transcriptase</fullName>
    </submittedName>
</protein>
<reference evidence="2 3" key="2">
    <citation type="journal article" date="2005" name="Plasmid">
        <title>The complete sequence and analysis of the large virulence plasmid pSS of Shigella sonnei.</title>
        <authorList>
            <person name="Jiang Y."/>
            <person name="Yang F."/>
            <person name="Zhang X."/>
            <person name="Yang J."/>
            <person name="Chen L."/>
            <person name="Yan Y."/>
            <person name="Nie H."/>
            <person name="Xiong Z."/>
            <person name="Wang J."/>
            <person name="Dong J."/>
            <person name="Xue Y."/>
            <person name="Xu X."/>
            <person name="Zhu Y."/>
            <person name="Chen S."/>
            <person name="Jin Q."/>
        </authorList>
    </citation>
    <scope>NUCLEOTIDE SEQUENCE [LARGE SCALE GENOMIC DNA]</scope>
    <source>
        <strain evidence="2 3">Ss046</strain>
    </source>
</reference>
<evidence type="ECO:0000256" key="1">
    <source>
        <dbReference type="SAM" id="MobiDB-lite"/>
    </source>
</evidence>
<keyword evidence="2" id="KW-0614">Plasmid</keyword>
<dbReference type="HOGENOM" id="CLU_2828861_0_0_6"/>
<dbReference type="KEGG" id="ssn:SSON_P138"/>
<name>Q3YTK4_SHISS</name>
<dbReference type="InterPro" id="IPR043502">
    <property type="entry name" value="DNA/RNA_pol_sf"/>
</dbReference>
<keyword evidence="2" id="KW-0808">Transferase</keyword>
<accession>Q3YTK4</accession>
<geneLocation type="plasmid" evidence="2 3">
    <name>pSS_046</name>
</geneLocation>
<organism evidence="2 3">
    <name type="scientific">Shigella sonnei (strain Ss046)</name>
    <dbReference type="NCBI Taxonomy" id="300269"/>
    <lineage>
        <taxon>Bacteria</taxon>
        <taxon>Pseudomonadati</taxon>
        <taxon>Pseudomonadota</taxon>
        <taxon>Gammaproteobacteria</taxon>
        <taxon>Enterobacterales</taxon>
        <taxon>Enterobacteriaceae</taxon>
        <taxon>Shigella</taxon>
    </lineage>
</organism>
<dbReference type="EMBL" id="CP000039">
    <property type="protein sequence ID" value="AAZ91158.1"/>
    <property type="molecule type" value="Genomic_DNA"/>
</dbReference>
<keyword evidence="3" id="KW-1185">Reference proteome</keyword>